<sequence>MIPKVIHKVIIVDHRKMPQLPEGMNKAIETWYRLNPGYKVKLYSGESCENYIKQHFNDDVLKAYHSLKPYSYKCDLMRHLIMYNEGGWYTDARMECYKPLDELDALNREFYVCVDTPQQQLCMTTGFIGSVPKHPISKKMIDIILWNIGNRHYGMDCLAPTGPGAYINACIDHVRKFPHACLIGKHVIDNGEQFIDFDLGRIAKVKYNNARGADNSDLAGTNDYGEMWRNWDIYTGV</sequence>
<evidence type="ECO:0000256" key="1">
    <source>
        <dbReference type="ARBA" id="ARBA00022679"/>
    </source>
</evidence>
<dbReference type="InterPro" id="IPR029044">
    <property type="entry name" value="Nucleotide-diphossugar_trans"/>
</dbReference>
<organism evidence="2">
    <name type="scientific">Micromonas commoda virus</name>
    <dbReference type="NCBI Taxonomy" id="3057169"/>
    <lineage>
        <taxon>Viruses</taxon>
        <taxon>Varidnaviria</taxon>
        <taxon>Bamfordvirae</taxon>
        <taxon>Nucleocytoviricota</taxon>
        <taxon>Megaviricetes</taxon>
        <taxon>Algavirales</taxon>
        <taxon>Phycodnaviridae</taxon>
    </lineage>
</organism>
<dbReference type="GO" id="GO:0051999">
    <property type="term" value="P:mannosyl-inositol phosphorylceramide biosynthetic process"/>
    <property type="evidence" value="ECO:0007669"/>
    <property type="project" value="TreeGrafter"/>
</dbReference>
<dbReference type="Pfam" id="PF04488">
    <property type="entry name" value="Gly_transf_sug"/>
    <property type="match status" value="1"/>
</dbReference>
<dbReference type="GO" id="GO:0000030">
    <property type="term" value="F:mannosyltransferase activity"/>
    <property type="evidence" value="ECO:0007669"/>
    <property type="project" value="TreeGrafter"/>
</dbReference>
<dbReference type="Gene3D" id="3.90.550.20">
    <property type="match status" value="1"/>
</dbReference>
<dbReference type="GO" id="GO:0016020">
    <property type="term" value="C:membrane"/>
    <property type="evidence" value="ECO:0007669"/>
    <property type="project" value="GOC"/>
</dbReference>
<dbReference type="InterPro" id="IPR051706">
    <property type="entry name" value="Glycosyltransferase_domain"/>
</dbReference>
<reference evidence="2" key="1">
    <citation type="submission" date="2024-06" db="EMBL/GenBank/DDBJ databases">
        <title>Evidence of context-dependent and transient costs of resisting viral infection in isolates of the marine microalga Micromonas sp. (class Mamiellophyceae).</title>
        <authorList>
            <person name="Bedi de Silva A."/>
            <person name="Schvarcz C.R."/>
            <person name="Steward G.R."/>
            <person name="Edwards K.F."/>
        </authorList>
    </citation>
    <scope>NUCLEOTIDE SEQUENCE</scope>
    <source>
        <strain evidence="2">McV-KB2</strain>
    </source>
</reference>
<keyword evidence="1" id="KW-0808">Transferase</keyword>
<dbReference type="SUPFAM" id="SSF53448">
    <property type="entry name" value="Nucleotide-diphospho-sugar transferases"/>
    <property type="match status" value="1"/>
</dbReference>
<dbReference type="EMBL" id="PP911589">
    <property type="protein sequence ID" value="XCA47335.1"/>
    <property type="molecule type" value="Genomic_DNA"/>
</dbReference>
<dbReference type="PANTHER" id="PTHR32385:SF15">
    <property type="entry name" value="INOSITOL PHOSPHOCERAMIDE MANNOSYLTRANSFERASE 1"/>
    <property type="match status" value="1"/>
</dbReference>
<accession>A0AAU7YQC9</accession>
<dbReference type="InterPro" id="IPR007577">
    <property type="entry name" value="GlycoTrfase_DXD_sugar-bd_CS"/>
</dbReference>
<evidence type="ECO:0000313" key="2">
    <source>
        <dbReference type="EMBL" id="XCA47335.1"/>
    </source>
</evidence>
<proteinExistence type="predicted"/>
<protein>
    <recommendedName>
        <fullName evidence="3">Glycosyltransferase</fullName>
    </recommendedName>
</protein>
<name>A0AAU7YQC9_9PHYC</name>
<dbReference type="PANTHER" id="PTHR32385">
    <property type="entry name" value="MANNOSYL PHOSPHORYLINOSITOL CERAMIDE SYNTHASE"/>
    <property type="match status" value="1"/>
</dbReference>
<evidence type="ECO:0008006" key="3">
    <source>
        <dbReference type="Google" id="ProtNLM"/>
    </source>
</evidence>